<proteinExistence type="predicted"/>
<keyword evidence="5" id="KW-1185">Reference proteome</keyword>
<name>A0A8H7ZQN6_9FUNG</name>
<comment type="caution">
    <text evidence="4">The sequence shown here is derived from an EMBL/GenBank/DDBJ whole genome shotgun (WGS) entry which is preliminary data.</text>
</comment>
<sequence length="493" mass="54631">YEPKPDLTAKLAAQPAAAAAASAVPVPAAAIPAGPPPAARRRRLRRPRPRSCHPRSSAVAAPPPAPAARRRRCRRRCRRRRSRLRRPPWLRATAPLQCLHCATTDVNVAMPFDKGEPASASKPDKRAIFSQAPRLGDPFTEAPAHQVQPPAGLDEVEELRAALQEAQNQLRRQERRQRTYSITTQADLAATKLDGMPATLWFNHLRMFQDEDDATWVNMKDLLQMHYGNDNEFMETSRRLQRLTQTGSVMEYTAQFNVLSFLLEGALSSRALTTQYFNNLADYVKRAIAAVPGNLDDLGVCQRAALQFDAATRQTRYGHQDWSNCQSRPDQQRWHIASDRPHLDARRPPVHHDARTPSAHHGRTMAPRMRDAHSTCSRDTPPLQTSYVIGAASQKHNSPLNPCKFCSSPVHFPSDCPLIPADLHAHASANIERMNANSGSTPRDSSNPSGCTTTSNAHALHSGCQPHQAQTYSTRSRAFCSVLHSGTDLPVPH</sequence>
<protein>
    <recommendedName>
        <fullName evidence="3">Retrotransposon gag domain-containing protein</fullName>
    </recommendedName>
</protein>
<feature type="coiled-coil region" evidence="1">
    <location>
        <begin position="153"/>
        <end position="183"/>
    </location>
</feature>
<feature type="non-terminal residue" evidence="4">
    <location>
        <position position="493"/>
    </location>
</feature>
<evidence type="ECO:0000256" key="1">
    <source>
        <dbReference type="SAM" id="Coils"/>
    </source>
</evidence>
<keyword evidence="1" id="KW-0175">Coiled coil</keyword>
<reference evidence="4 5" key="1">
    <citation type="journal article" name="Sci. Rep.">
        <title>Genome-scale phylogenetic analyses confirm Olpidium as the closest living zoosporic fungus to the non-flagellated, terrestrial fungi.</title>
        <authorList>
            <person name="Chang Y."/>
            <person name="Rochon D."/>
            <person name="Sekimoto S."/>
            <person name="Wang Y."/>
            <person name="Chovatia M."/>
            <person name="Sandor L."/>
            <person name="Salamov A."/>
            <person name="Grigoriev I.V."/>
            <person name="Stajich J.E."/>
            <person name="Spatafora J.W."/>
        </authorList>
    </citation>
    <scope>NUCLEOTIDE SEQUENCE [LARGE SCALE GENOMIC DNA]</scope>
    <source>
        <strain evidence="4">S191</strain>
    </source>
</reference>
<dbReference type="InterPro" id="IPR005162">
    <property type="entry name" value="Retrotrans_gag_dom"/>
</dbReference>
<dbReference type="Pfam" id="PF03732">
    <property type="entry name" value="Retrotrans_gag"/>
    <property type="match status" value="1"/>
</dbReference>
<feature type="region of interest" description="Disordered" evidence="2">
    <location>
        <begin position="435"/>
        <end position="454"/>
    </location>
</feature>
<gene>
    <name evidence="4" type="ORF">BJ554DRAFT_2682</name>
</gene>
<feature type="compositionally biased region" description="Polar residues" evidence="2">
    <location>
        <begin position="374"/>
        <end position="383"/>
    </location>
</feature>
<feature type="compositionally biased region" description="Basic and acidic residues" evidence="2">
    <location>
        <begin position="340"/>
        <end position="355"/>
    </location>
</feature>
<feature type="region of interest" description="Disordered" evidence="2">
    <location>
        <begin position="19"/>
        <end position="79"/>
    </location>
</feature>
<feature type="compositionally biased region" description="Low complexity" evidence="2">
    <location>
        <begin position="19"/>
        <end position="32"/>
    </location>
</feature>
<feature type="non-terminal residue" evidence="4">
    <location>
        <position position="1"/>
    </location>
</feature>
<organism evidence="4 5">
    <name type="scientific">Olpidium bornovanus</name>
    <dbReference type="NCBI Taxonomy" id="278681"/>
    <lineage>
        <taxon>Eukaryota</taxon>
        <taxon>Fungi</taxon>
        <taxon>Fungi incertae sedis</taxon>
        <taxon>Olpidiomycota</taxon>
        <taxon>Olpidiomycotina</taxon>
        <taxon>Olpidiomycetes</taxon>
        <taxon>Olpidiales</taxon>
        <taxon>Olpidiaceae</taxon>
        <taxon>Olpidium</taxon>
    </lineage>
</organism>
<dbReference type="Proteomes" id="UP000673691">
    <property type="component" value="Unassembled WGS sequence"/>
</dbReference>
<feature type="region of interest" description="Disordered" evidence="2">
    <location>
        <begin position="340"/>
        <end position="383"/>
    </location>
</feature>
<dbReference type="AlphaFoldDB" id="A0A8H7ZQN6"/>
<feature type="compositionally biased region" description="Basic residues" evidence="2">
    <location>
        <begin position="39"/>
        <end position="53"/>
    </location>
</feature>
<evidence type="ECO:0000259" key="3">
    <source>
        <dbReference type="Pfam" id="PF03732"/>
    </source>
</evidence>
<evidence type="ECO:0000313" key="5">
    <source>
        <dbReference type="Proteomes" id="UP000673691"/>
    </source>
</evidence>
<accession>A0A8H7ZQN6</accession>
<dbReference type="EMBL" id="JAEFCI010010251">
    <property type="protein sequence ID" value="KAG5457338.1"/>
    <property type="molecule type" value="Genomic_DNA"/>
</dbReference>
<evidence type="ECO:0000313" key="4">
    <source>
        <dbReference type="EMBL" id="KAG5457338.1"/>
    </source>
</evidence>
<feature type="domain" description="Retrotransposon gag" evidence="3">
    <location>
        <begin position="188"/>
        <end position="264"/>
    </location>
</feature>
<feature type="compositionally biased region" description="Basic residues" evidence="2">
    <location>
        <begin position="68"/>
        <end position="79"/>
    </location>
</feature>
<evidence type="ECO:0000256" key="2">
    <source>
        <dbReference type="SAM" id="MobiDB-lite"/>
    </source>
</evidence>